<evidence type="ECO:0000256" key="2">
    <source>
        <dbReference type="SAM" id="SignalP"/>
    </source>
</evidence>
<feature type="compositionally biased region" description="Low complexity" evidence="1">
    <location>
        <begin position="27"/>
        <end position="38"/>
    </location>
</feature>
<feature type="compositionally biased region" description="Basic and acidic residues" evidence="1">
    <location>
        <begin position="55"/>
        <end position="85"/>
    </location>
</feature>
<keyword evidence="4" id="KW-1185">Reference proteome</keyword>
<evidence type="ECO:0000256" key="1">
    <source>
        <dbReference type="SAM" id="MobiDB-lite"/>
    </source>
</evidence>
<feature type="signal peptide" evidence="2">
    <location>
        <begin position="1"/>
        <end position="26"/>
    </location>
</feature>
<organism evidence="3 4">
    <name type="scientific">Comamonas guangdongensis</name>
    <dbReference type="NCBI Taxonomy" id="510515"/>
    <lineage>
        <taxon>Bacteria</taxon>
        <taxon>Pseudomonadati</taxon>
        <taxon>Pseudomonadota</taxon>
        <taxon>Betaproteobacteria</taxon>
        <taxon>Burkholderiales</taxon>
        <taxon>Comamonadaceae</taxon>
        <taxon>Comamonas</taxon>
    </lineage>
</organism>
<dbReference type="Proteomes" id="UP001561046">
    <property type="component" value="Unassembled WGS sequence"/>
</dbReference>
<gene>
    <name evidence="3" type="ORF">AB6724_16420</name>
</gene>
<feature type="region of interest" description="Disordered" evidence="1">
    <location>
        <begin position="103"/>
        <end position="136"/>
    </location>
</feature>
<accession>A0ABV3ZY68</accession>
<feature type="compositionally biased region" description="Basic and acidic residues" evidence="1">
    <location>
        <begin position="103"/>
        <end position="112"/>
    </location>
</feature>
<comment type="caution">
    <text evidence="3">The sequence shown here is derived from an EMBL/GenBank/DDBJ whole genome shotgun (WGS) entry which is preliminary data.</text>
</comment>
<evidence type="ECO:0000313" key="3">
    <source>
        <dbReference type="EMBL" id="MEX8194418.1"/>
    </source>
</evidence>
<dbReference type="EMBL" id="JBFYGN010000021">
    <property type="protein sequence ID" value="MEX8194418.1"/>
    <property type="molecule type" value="Genomic_DNA"/>
</dbReference>
<proteinExistence type="predicted"/>
<protein>
    <submittedName>
        <fullName evidence="3">Uncharacterized protein</fullName>
    </submittedName>
</protein>
<feature type="compositionally biased region" description="Basic residues" evidence="1">
    <location>
        <begin position="39"/>
        <end position="54"/>
    </location>
</feature>
<name>A0ABV3ZY68_9BURK</name>
<feature type="region of interest" description="Disordered" evidence="1">
    <location>
        <begin position="27"/>
        <end position="85"/>
    </location>
</feature>
<evidence type="ECO:0000313" key="4">
    <source>
        <dbReference type="Proteomes" id="UP001561046"/>
    </source>
</evidence>
<keyword evidence="2" id="KW-0732">Signal</keyword>
<feature type="chain" id="PRO_5045611587" evidence="2">
    <location>
        <begin position="27"/>
        <end position="136"/>
    </location>
</feature>
<dbReference type="RefSeq" id="WP_369339602.1">
    <property type="nucleotide sequence ID" value="NZ_JBFYGN010000021.1"/>
</dbReference>
<reference evidence="3 4" key="1">
    <citation type="journal article" date="2013" name="Int. J. Syst. Evol. Microbiol.">
        <title>Comamonas guangdongensis sp. nov., isolated from subterranean forest sediment, and emended description of the genus Comamonas.</title>
        <authorList>
            <person name="Zhang J."/>
            <person name="Wang Y."/>
            <person name="Zhou S."/>
            <person name="Wu C."/>
            <person name="He J."/>
            <person name="Li F."/>
        </authorList>
    </citation>
    <scope>NUCLEOTIDE SEQUENCE [LARGE SCALE GENOMIC DNA]</scope>
    <source>
        <strain evidence="3 4">CCTCC AB2011133</strain>
    </source>
</reference>
<sequence length="136" mass="14740">MSSFGIRNLQLAVGAVALAIAGMAGAQTSDMPAPAQPAAKHHHMHMHKHEHKGQRKYDDNPGAKEDAAARAAQREGKLGDRGTESQYERNALARCGVFKNDEDRHSCTERMRNGQTSGSVKGGGTITEYTEQVPMR</sequence>